<feature type="transmembrane region" description="Helical" evidence="1">
    <location>
        <begin position="9"/>
        <end position="28"/>
    </location>
</feature>
<keyword evidence="1" id="KW-1133">Transmembrane helix</keyword>
<dbReference type="Proteomes" id="UP000567179">
    <property type="component" value="Unassembled WGS sequence"/>
</dbReference>
<feature type="transmembrane region" description="Helical" evidence="1">
    <location>
        <begin position="122"/>
        <end position="143"/>
    </location>
</feature>
<reference evidence="2 3" key="1">
    <citation type="journal article" date="2020" name="ISME J.">
        <title>Uncovering the hidden diversity of litter-decomposition mechanisms in mushroom-forming fungi.</title>
        <authorList>
            <person name="Floudas D."/>
            <person name="Bentzer J."/>
            <person name="Ahren D."/>
            <person name="Johansson T."/>
            <person name="Persson P."/>
            <person name="Tunlid A."/>
        </authorList>
    </citation>
    <scope>NUCLEOTIDE SEQUENCE [LARGE SCALE GENOMIC DNA]</scope>
    <source>
        <strain evidence="2 3">CBS 101986</strain>
    </source>
</reference>
<evidence type="ECO:0000313" key="2">
    <source>
        <dbReference type="EMBL" id="KAF5315392.1"/>
    </source>
</evidence>
<keyword evidence="1" id="KW-0812">Transmembrane</keyword>
<dbReference type="OrthoDB" id="3357408at2759"/>
<name>A0A8H5B2G3_9AGAR</name>
<dbReference type="EMBL" id="JAACJJ010000043">
    <property type="protein sequence ID" value="KAF5315392.1"/>
    <property type="molecule type" value="Genomic_DNA"/>
</dbReference>
<accession>A0A8H5B2G3</accession>
<feature type="transmembrane region" description="Helical" evidence="1">
    <location>
        <begin position="236"/>
        <end position="260"/>
    </location>
</feature>
<gene>
    <name evidence="2" type="ORF">D9619_007588</name>
</gene>
<sequence length="657" mass="74194">MLTLGNDQIVYIAFTTAFFVGIYFSTFLQSLRYLLFTQKGWELRPVKSIQWSMVAVSLSIFALSVINHGVELKARGQEVIPHVATESWKTVAICTTTNLTVQLTDGVLIYRLWKIYTNSYRVIALPVFLWIGALVLTALQIYLQVVKVTLSRDWLPVNQDIGAGIILTPFWASTILLNLYATTMIIYRLRKFKQDSVLGHANQAIDFAASLIIESGSLYLIPAIAHFVVWWTPSDFAINLISDINVPMLGIAYNIIVIRLSKHQERDQRMAHKHKNIKDGLTFALPYQSSTAQMDTPRQHPLPMTSESQTIVPQVPSFMHLYRDPKAVCNKCKEATSRLLCEGDRSPSARMIIESYRRYVTAIDLVRGTMATVYATRRGAKRCGCCDPDLIGRITSDRKIEMALFPELGRVNLAFPMNEEMWNSHAPNHQAPPLDFYIQCMGCHLWYKDWISSAELLADTCAKGTHCLPARDMQELVHEGITYDRRRKHARYASQVHSTSPNVLKLASICTACTSLFRGQHYSRVLGAIRNWIAASGAFLRCLDDHQRYIKAYIVGGECECKTTRPVPLAQACGIKTGIYNNPNIHGIHLMMEGFLENHPAIRAAGRQDVGRATDIDRASECPRCKMSTTFRFDAKEACRSLFTTLEPELMRTELGL</sequence>
<organism evidence="2 3">
    <name type="scientific">Psilocybe cf. subviscida</name>
    <dbReference type="NCBI Taxonomy" id="2480587"/>
    <lineage>
        <taxon>Eukaryota</taxon>
        <taxon>Fungi</taxon>
        <taxon>Dikarya</taxon>
        <taxon>Basidiomycota</taxon>
        <taxon>Agaricomycotina</taxon>
        <taxon>Agaricomycetes</taxon>
        <taxon>Agaricomycetidae</taxon>
        <taxon>Agaricales</taxon>
        <taxon>Agaricineae</taxon>
        <taxon>Strophariaceae</taxon>
        <taxon>Psilocybe</taxon>
    </lineage>
</organism>
<comment type="caution">
    <text evidence="2">The sequence shown here is derived from an EMBL/GenBank/DDBJ whole genome shotgun (WGS) entry which is preliminary data.</text>
</comment>
<keyword evidence="3" id="KW-1185">Reference proteome</keyword>
<feature type="transmembrane region" description="Helical" evidence="1">
    <location>
        <begin position="48"/>
        <end position="66"/>
    </location>
</feature>
<evidence type="ECO:0000256" key="1">
    <source>
        <dbReference type="SAM" id="Phobius"/>
    </source>
</evidence>
<keyword evidence="1" id="KW-0472">Membrane</keyword>
<evidence type="ECO:0000313" key="3">
    <source>
        <dbReference type="Proteomes" id="UP000567179"/>
    </source>
</evidence>
<proteinExistence type="predicted"/>
<feature type="transmembrane region" description="Helical" evidence="1">
    <location>
        <begin position="163"/>
        <end position="187"/>
    </location>
</feature>
<feature type="transmembrane region" description="Helical" evidence="1">
    <location>
        <begin position="207"/>
        <end position="230"/>
    </location>
</feature>
<protein>
    <submittedName>
        <fullName evidence="2">Uncharacterized protein</fullName>
    </submittedName>
</protein>
<dbReference type="AlphaFoldDB" id="A0A8H5B2G3"/>